<evidence type="ECO:0000313" key="2">
    <source>
        <dbReference type="EMBL" id="MFC3760417.1"/>
    </source>
</evidence>
<sequence length="438" mass="46110">MPENSKGPETDLWAEVTDSVRSAAASAAEVAQAAAAKAQSTADDLQAKAEEIAQKFQDKADEAQEKADEAPGGPAQDTAQEEADRVQEEADAAAERAQEFADSAQEEADEAQEAADEVEESEDVDDGEDEAALTASIEAEIEAELGATADDVEEEATATPGTTASPDEQIRSILAMVADGSIDPDSAAKLIDEVKAGAASVGDDPKAKTKTQTKTDGAKPADTPPANPVAATKLRVRAVGRRVRIIGEPFVSTVAIDGPHVIRQEGDTLIVTSEGEFGASLDGFQLLRSRSLSEVPERVFGFGRELSIRVNPRLLVEAEITAGSINTERLPSLEQVRVTAGSAKIRDVEGPIDVLVQAGSAQVEGRISRGESRLRAESGSVTLHLWPGSNVRIKPDIQLGQVKWEPPGKDRKEHIVGAGDAKLSLEVMMGAATVREAL</sequence>
<comment type="caution">
    <text evidence="2">The sequence shown here is derived from an EMBL/GenBank/DDBJ whole genome shotgun (WGS) entry which is preliminary data.</text>
</comment>
<proteinExistence type="predicted"/>
<organism evidence="2 3">
    <name type="scientific">Tenggerimyces flavus</name>
    <dbReference type="NCBI Taxonomy" id="1708749"/>
    <lineage>
        <taxon>Bacteria</taxon>
        <taxon>Bacillati</taxon>
        <taxon>Actinomycetota</taxon>
        <taxon>Actinomycetes</taxon>
        <taxon>Propionibacteriales</taxon>
        <taxon>Nocardioidaceae</taxon>
        <taxon>Tenggerimyces</taxon>
    </lineage>
</organism>
<accession>A0ABV7Y6G9</accession>
<dbReference type="Proteomes" id="UP001595699">
    <property type="component" value="Unassembled WGS sequence"/>
</dbReference>
<dbReference type="PANTHER" id="PTHR47372">
    <property type="entry name" value="DAUER UP-REGULATED-RELATED"/>
    <property type="match status" value="1"/>
</dbReference>
<reference evidence="3" key="1">
    <citation type="journal article" date="2019" name="Int. J. Syst. Evol. Microbiol.">
        <title>The Global Catalogue of Microorganisms (GCM) 10K type strain sequencing project: providing services to taxonomists for standard genome sequencing and annotation.</title>
        <authorList>
            <consortium name="The Broad Institute Genomics Platform"/>
            <consortium name="The Broad Institute Genome Sequencing Center for Infectious Disease"/>
            <person name="Wu L."/>
            <person name="Ma J."/>
        </authorList>
    </citation>
    <scope>NUCLEOTIDE SEQUENCE [LARGE SCALE GENOMIC DNA]</scope>
    <source>
        <strain evidence="3">CGMCC 4.7241</strain>
    </source>
</reference>
<evidence type="ECO:0000256" key="1">
    <source>
        <dbReference type="SAM" id="MobiDB-lite"/>
    </source>
</evidence>
<gene>
    <name evidence="2" type="ORF">ACFOUW_06185</name>
</gene>
<feature type="region of interest" description="Disordered" evidence="1">
    <location>
        <begin position="37"/>
        <end position="169"/>
    </location>
</feature>
<dbReference type="EMBL" id="JBHRZH010000005">
    <property type="protein sequence ID" value="MFC3760417.1"/>
    <property type="molecule type" value="Genomic_DNA"/>
</dbReference>
<keyword evidence="3" id="KW-1185">Reference proteome</keyword>
<feature type="compositionally biased region" description="Basic and acidic residues" evidence="1">
    <location>
        <begin position="45"/>
        <end position="69"/>
    </location>
</feature>
<evidence type="ECO:0008006" key="4">
    <source>
        <dbReference type="Google" id="ProtNLM"/>
    </source>
</evidence>
<feature type="compositionally biased region" description="Basic and acidic residues" evidence="1">
    <location>
        <begin position="82"/>
        <end position="99"/>
    </location>
</feature>
<name>A0ABV7Y6G9_9ACTN</name>
<dbReference type="PANTHER" id="PTHR47372:SF11">
    <property type="entry name" value="RE19971P"/>
    <property type="match status" value="1"/>
</dbReference>
<feature type="compositionally biased region" description="Acidic residues" evidence="1">
    <location>
        <begin position="104"/>
        <end position="131"/>
    </location>
</feature>
<dbReference type="RefSeq" id="WP_205122535.1">
    <property type="nucleotide sequence ID" value="NZ_JAFBCM010000001.1"/>
</dbReference>
<protein>
    <recommendedName>
        <fullName evidence="4">Adhesin domain-containing protein</fullName>
    </recommendedName>
</protein>
<feature type="region of interest" description="Disordered" evidence="1">
    <location>
        <begin position="197"/>
        <end position="228"/>
    </location>
</feature>
<evidence type="ECO:0000313" key="3">
    <source>
        <dbReference type="Proteomes" id="UP001595699"/>
    </source>
</evidence>